<reference evidence="3" key="1">
    <citation type="submission" date="2017-03" db="EMBL/GenBank/DDBJ databases">
        <title>Genomes of endolithic fungi from Antarctica.</title>
        <authorList>
            <person name="Coleine C."/>
            <person name="Masonjones S."/>
            <person name="Stajich J.E."/>
        </authorList>
    </citation>
    <scope>NUCLEOTIDE SEQUENCE [LARGE SCALE GENOMIC DNA]</scope>
    <source>
        <strain evidence="3">CCFEE 5527</strain>
    </source>
</reference>
<accession>A0A1V8S9M4</accession>
<comment type="caution">
    <text evidence="2">The sequence shown here is derived from an EMBL/GenBank/DDBJ whole genome shotgun (WGS) entry which is preliminary data.</text>
</comment>
<feature type="compositionally biased region" description="Low complexity" evidence="1">
    <location>
        <begin position="243"/>
        <end position="252"/>
    </location>
</feature>
<feature type="compositionally biased region" description="Basic and acidic residues" evidence="1">
    <location>
        <begin position="186"/>
        <end position="207"/>
    </location>
</feature>
<dbReference type="InParanoid" id="A0A1V8S9M4"/>
<evidence type="ECO:0000313" key="2">
    <source>
        <dbReference type="EMBL" id="OQN95944.1"/>
    </source>
</evidence>
<organism evidence="2 3">
    <name type="scientific">Cryoendolithus antarcticus</name>
    <dbReference type="NCBI Taxonomy" id="1507870"/>
    <lineage>
        <taxon>Eukaryota</taxon>
        <taxon>Fungi</taxon>
        <taxon>Dikarya</taxon>
        <taxon>Ascomycota</taxon>
        <taxon>Pezizomycotina</taxon>
        <taxon>Dothideomycetes</taxon>
        <taxon>Dothideomycetidae</taxon>
        <taxon>Cladosporiales</taxon>
        <taxon>Cladosporiaceae</taxon>
        <taxon>Cryoendolithus</taxon>
    </lineage>
</organism>
<name>A0A1V8S9M4_9PEZI</name>
<keyword evidence="3" id="KW-1185">Reference proteome</keyword>
<dbReference type="AlphaFoldDB" id="A0A1V8S9M4"/>
<feature type="region of interest" description="Disordered" evidence="1">
    <location>
        <begin position="108"/>
        <end position="207"/>
    </location>
</feature>
<evidence type="ECO:0000313" key="3">
    <source>
        <dbReference type="Proteomes" id="UP000192596"/>
    </source>
</evidence>
<evidence type="ECO:0000256" key="1">
    <source>
        <dbReference type="SAM" id="MobiDB-lite"/>
    </source>
</evidence>
<dbReference type="EMBL" id="NAJO01000076">
    <property type="protein sequence ID" value="OQN95944.1"/>
    <property type="molecule type" value="Genomic_DNA"/>
</dbReference>
<sequence>MRLLRDLIDITIASLSFLRSCSITIAALVGCAITSTRDWRAVLGREVKQYSFYQVSPQVIGEVLRETSAWRRRQQNRADTASNTHSLVLTEKIIVGEVKFSERDKERLSRQIEAQGKPKSRQASAVYQRRPERKKRSDPQSEAPEEAVDSGESHSAEQIKQPEPPTQQRRGNTLEHQLPEEAVEDVDTHSAEKTKEAEVPIQRERKSSLDLLLPEEVVDSVESNSVEQTEFPEPPNHRHRSISLHLPSLLPQQQPPTPRIILPGLSSQSSPERRARKQSLKQALTTAIKRAAMRQSQDSLLSGTTAQASAESPQSPMKFDWTPVRRRALSVQERGGLDSSNAAFSEGERGESKPFTFNVQAAEFKPAVQQETPRLPEWRRKARPLPSFAGTPPALYQSPTMQSPLMQYHTPPSPPRTLQSPQQESMHTQTFVPDLEPKATRTLDQLREHHTALLASLHHYAPAYLALGRLYHSTPMTARTSPWILPAFQQVVGEAFMVSRDRQLPELVQIFGEISMRLTQTSKMLVQMADEDLGKLEAELKRCDELLGEAAVRLKMLQSAVGDICGVFENDRERCRAESEEGWRARGVAERAWVVVLPEVCSVQEQ</sequence>
<feature type="region of interest" description="Disordered" evidence="1">
    <location>
        <begin position="331"/>
        <end position="351"/>
    </location>
</feature>
<protein>
    <submittedName>
        <fullName evidence="2">Uncharacterized protein</fullName>
    </submittedName>
</protein>
<feature type="region of interest" description="Disordered" evidence="1">
    <location>
        <begin position="219"/>
        <end position="282"/>
    </location>
</feature>
<proteinExistence type="predicted"/>
<dbReference type="Proteomes" id="UP000192596">
    <property type="component" value="Unassembled WGS sequence"/>
</dbReference>
<feature type="compositionally biased region" description="Polar residues" evidence="1">
    <location>
        <begin position="166"/>
        <end position="175"/>
    </location>
</feature>
<feature type="region of interest" description="Disordered" evidence="1">
    <location>
        <begin position="295"/>
        <end position="318"/>
    </location>
</feature>
<gene>
    <name evidence="2" type="ORF">B0A48_17782</name>
</gene>
<feature type="compositionally biased region" description="Polar residues" evidence="1">
    <location>
        <begin position="295"/>
        <end position="315"/>
    </location>
</feature>
<dbReference type="PROSITE" id="PS51257">
    <property type="entry name" value="PROKAR_LIPOPROTEIN"/>
    <property type="match status" value="1"/>
</dbReference>